<keyword evidence="1" id="KW-1133">Transmembrane helix</keyword>
<feature type="transmembrane region" description="Helical" evidence="1">
    <location>
        <begin position="90"/>
        <end position="110"/>
    </location>
</feature>
<gene>
    <name evidence="2" type="ORF">GCM10010246_14440</name>
</gene>
<dbReference type="Proteomes" id="UP001500253">
    <property type="component" value="Unassembled WGS sequence"/>
</dbReference>
<name>A0ABP5SIU8_9ACTN</name>
<evidence type="ECO:0000313" key="2">
    <source>
        <dbReference type="EMBL" id="GAA2332193.1"/>
    </source>
</evidence>
<reference evidence="3" key="1">
    <citation type="journal article" date="2019" name="Int. J. Syst. Evol. Microbiol.">
        <title>The Global Catalogue of Microorganisms (GCM) 10K type strain sequencing project: providing services to taxonomists for standard genome sequencing and annotation.</title>
        <authorList>
            <consortium name="The Broad Institute Genomics Platform"/>
            <consortium name="The Broad Institute Genome Sequencing Center for Infectious Disease"/>
            <person name="Wu L."/>
            <person name="Ma J."/>
        </authorList>
    </citation>
    <scope>NUCLEOTIDE SEQUENCE [LARGE SCALE GENOMIC DNA]</scope>
    <source>
        <strain evidence="3">JCM 4316</strain>
    </source>
</reference>
<dbReference type="EMBL" id="BAAASD010000004">
    <property type="protein sequence ID" value="GAA2332193.1"/>
    <property type="molecule type" value="Genomic_DNA"/>
</dbReference>
<evidence type="ECO:0000256" key="1">
    <source>
        <dbReference type="SAM" id="Phobius"/>
    </source>
</evidence>
<sequence length="111" mass="11092">MTRCDVCEEGLPALAQGPVGRAGDRVAWGVPGSWTGLPSGLGITHGRVAVTDLLQHACGGSGTGPWAELVLRPGVEDCSSIVVPAVRVSWLLPALLMAGVVVAGVVVAGVG</sequence>
<organism evidence="2 3">
    <name type="scientific">Streptomyces cuspidosporus</name>
    <dbReference type="NCBI Taxonomy" id="66882"/>
    <lineage>
        <taxon>Bacteria</taxon>
        <taxon>Bacillati</taxon>
        <taxon>Actinomycetota</taxon>
        <taxon>Actinomycetes</taxon>
        <taxon>Kitasatosporales</taxon>
        <taxon>Streptomycetaceae</taxon>
        <taxon>Streptomyces</taxon>
    </lineage>
</organism>
<keyword evidence="1" id="KW-0472">Membrane</keyword>
<comment type="caution">
    <text evidence="2">The sequence shown here is derived from an EMBL/GenBank/DDBJ whole genome shotgun (WGS) entry which is preliminary data.</text>
</comment>
<accession>A0ABP5SIU8</accession>
<keyword evidence="1" id="KW-0812">Transmembrane</keyword>
<proteinExistence type="predicted"/>
<keyword evidence="3" id="KW-1185">Reference proteome</keyword>
<protein>
    <submittedName>
        <fullName evidence="2">Uncharacterized protein</fullName>
    </submittedName>
</protein>
<evidence type="ECO:0000313" key="3">
    <source>
        <dbReference type="Proteomes" id="UP001500253"/>
    </source>
</evidence>